<feature type="compositionally biased region" description="Low complexity" evidence="1">
    <location>
        <begin position="96"/>
        <end position="113"/>
    </location>
</feature>
<evidence type="ECO:0000256" key="1">
    <source>
        <dbReference type="SAM" id="MobiDB-lite"/>
    </source>
</evidence>
<feature type="transmembrane region" description="Helical" evidence="2">
    <location>
        <begin position="249"/>
        <end position="272"/>
    </location>
</feature>
<feature type="domain" description="DUF4190" evidence="3">
    <location>
        <begin position="198"/>
        <end position="262"/>
    </location>
</feature>
<keyword evidence="2" id="KW-1133">Transmembrane helix</keyword>
<evidence type="ECO:0000256" key="2">
    <source>
        <dbReference type="SAM" id="Phobius"/>
    </source>
</evidence>
<evidence type="ECO:0000313" key="5">
    <source>
        <dbReference type="Proteomes" id="UP001595839"/>
    </source>
</evidence>
<evidence type="ECO:0000259" key="3">
    <source>
        <dbReference type="Pfam" id="PF13828"/>
    </source>
</evidence>
<keyword evidence="5" id="KW-1185">Reference proteome</keyword>
<accession>A0ABV9B725</accession>
<reference evidence="5" key="1">
    <citation type="journal article" date="2019" name="Int. J. Syst. Evol. Microbiol.">
        <title>The Global Catalogue of Microorganisms (GCM) 10K type strain sequencing project: providing services to taxonomists for standard genome sequencing and annotation.</title>
        <authorList>
            <consortium name="The Broad Institute Genomics Platform"/>
            <consortium name="The Broad Institute Genome Sequencing Center for Infectious Disease"/>
            <person name="Wu L."/>
            <person name="Ma J."/>
        </authorList>
    </citation>
    <scope>NUCLEOTIDE SEQUENCE [LARGE SCALE GENOMIC DNA]</scope>
    <source>
        <strain evidence="5">CGMCC 4.7177</strain>
    </source>
</reference>
<protein>
    <submittedName>
        <fullName evidence="4">DUF4190 domain-containing protein</fullName>
    </submittedName>
</protein>
<keyword evidence="2" id="KW-0472">Membrane</keyword>
<feature type="region of interest" description="Disordered" evidence="1">
    <location>
        <begin position="1"/>
        <end position="167"/>
    </location>
</feature>
<proteinExistence type="predicted"/>
<gene>
    <name evidence="4" type="ORF">ACFPIH_50275</name>
</gene>
<dbReference type="RefSeq" id="WP_381186139.1">
    <property type="nucleotide sequence ID" value="NZ_JBHSFK010000057.1"/>
</dbReference>
<evidence type="ECO:0000313" key="4">
    <source>
        <dbReference type="EMBL" id="MFC4507510.1"/>
    </source>
</evidence>
<dbReference type="Proteomes" id="UP001595839">
    <property type="component" value="Unassembled WGS sequence"/>
</dbReference>
<dbReference type="InterPro" id="IPR025241">
    <property type="entry name" value="DUF4190"/>
</dbReference>
<comment type="caution">
    <text evidence="4">The sequence shown here is derived from an EMBL/GenBank/DDBJ whole genome shotgun (WGS) entry which is preliminary data.</text>
</comment>
<dbReference type="EMBL" id="JBHSFK010000057">
    <property type="protein sequence ID" value="MFC4507510.1"/>
    <property type="molecule type" value="Genomic_DNA"/>
</dbReference>
<dbReference type="Pfam" id="PF13828">
    <property type="entry name" value="DUF4190"/>
    <property type="match status" value="1"/>
</dbReference>
<name>A0ABV9B725_9ACTN</name>
<feature type="compositionally biased region" description="Pro residues" evidence="1">
    <location>
        <begin position="125"/>
        <end position="145"/>
    </location>
</feature>
<organism evidence="4 5">
    <name type="scientific">Streptomyces vulcanius</name>
    <dbReference type="NCBI Taxonomy" id="1441876"/>
    <lineage>
        <taxon>Bacteria</taxon>
        <taxon>Bacillati</taxon>
        <taxon>Actinomycetota</taxon>
        <taxon>Actinomycetes</taxon>
        <taxon>Kitasatosporales</taxon>
        <taxon>Streptomycetaceae</taxon>
        <taxon>Streptomyces</taxon>
    </lineage>
</organism>
<feature type="transmembrane region" description="Helical" evidence="2">
    <location>
        <begin position="203"/>
        <end position="229"/>
    </location>
</feature>
<sequence>MSDDAPNPTGDAGRDVWPEPAPASDEDAVTQVPLDKGGDLNPWAAPGDAEQSGPGHTVVSGEPVSPAARATPQDQVPQDQAPPPSVHDQRTVVSLPDASSPPADSTPPAWASPFAPPVNGALGSYPPPNPATAAGGPPPPNPFAPPAVHQTGPVPPPPISPDGPGQVPYGYPGGYGYPAHPQVPYGWPGAPRVEQNGMGITSMVLGIVSAVGFCLWPLAIVLGILAVVFGVIGRKKAKRGEASNPGQALAGIICGAAGFALGAGLISLIAFLPS</sequence>
<keyword evidence="2" id="KW-0812">Transmembrane</keyword>